<accession>A0A656Z4A6</accession>
<sequence>MEVASPPAGPLTLIMNSVASVAAVNLCSLRIAAVSNLSASCHRHAFAMLSTFEMNLITVCL</sequence>
<comment type="caution">
    <text evidence="1">The sequence shown here is derived from an EMBL/GenBank/DDBJ whole genome shotgun (WGS) entry which is preliminary data.</text>
</comment>
<reference evidence="1" key="1">
    <citation type="submission" date="2016-02" db="EMBL/GenBank/DDBJ databases">
        <title>Genomic sequences of Ochrobactrum anthropi.</title>
        <authorList>
            <person name="Chudasama K.S."/>
            <person name="Thaker V.S."/>
        </authorList>
    </citation>
    <scope>NUCLEOTIDE SEQUENCE [LARGE SCALE GENOMIC DNA]</scope>
    <source>
        <strain evidence="1">SUBG007</strain>
    </source>
</reference>
<name>A0A656Z4A6_BRUAN</name>
<proteinExistence type="predicted"/>
<dbReference type="EMBL" id="LUAY01006900">
    <property type="protein sequence ID" value="KYB44981.1"/>
    <property type="molecule type" value="Genomic_DNA"/>
</dbReference>
<organism evidence="1">
    <name type="scientific">Brucella anthropi</name>
    <name type="common">Ochrobactrum anthropi</name>
    <dbReference type="NCBI Taxonomy" id="529"/>
    <lineage>
        <taxon>Bacteria</taxon>
        <taxon>Pseudomonadati</taxon>
        <taxon>Pseudomonadota</taxon>
        <taxon>Alphaproteobacteria</taxon>
        <taxon>Hyphomicrobiales</taxon>
        <taxon>Brucellaceae</taxon>
        <taxon>Brucella/Ochrobactrum group</taxon>
        <taxon>Brucella</taxon>
    </lineage>
</organism>
<dbReference type="AlphaFoldDB" id="A0A656Z4A6"/>
<protein>
    <submittedName>
        <fullName evidence="1">Uncharacterized protein</fullName>
    </submittedName>
</protein>
<gene>
    <name evidence="1" type="ORF">AB664_15815</name>
</gene>
<evidence type="ECO:0000313" key="1">
    <source>
        <dbReference type="EMBL" id="KYB44981.1"/>
    </source>
</evidence>